<dbReference type="GO" id="GO:0005737">
    <property type="term" value="C:cytoplasm"/>
    <property type="evidence" value="ECO:0007669"/>
    <property type="project" value="TreeGrafter"/>
</dbReference>
<dbReference type="EMBL" id="CABFOC020000014">
    <property type="protein sequence ID" value="CAH0046454.1"/>
    <property type="molecule type" value="Genomic_DNA"/>
</dbReference>
<evidence type="ECO:0000256" key="1">
    <source>
        <dbReference type="ARBA" id="ARBA00023002"/>
    </source>
</evidence>
<dbReference type="Pfam" id="PF03435">
    <property type="entry name" value="Sacchrp_dh_NADP"/>
    <property type="match status" value="1"/>
</dbReference>
<dbReference type="InterPro" id="IPR032095">
    <property type="entry name" value="Sacchrp_dh-like_C"/>
</dbReference>
<feature type="domain" description="Saccharopine dehydrogenase NADP binding" evidence="3">
    <location>
        <begin position="38"/>
        <end position="111"/>
    </location>
</feature>
<dbReference type="PANTHER" id="PTHR11133">
    <property type="entry name" value="SACCHAROPINE DEHYDROGENASE"/>
    <property type="match status" value="1"/>
</dbReference>
<gene>
    <name evidence="5" type="ORF">CSOL1703_00012188</name>
</gene>
<evidence type="ECO:0000256" key="2">
    <source>
        <dbReference type="ARBA" id="ARBA00023154"/>
    </source>
</evidence>
<feature type="domain" description="Saccharopine dehydrogenase-like C-terminal" evidence="4">
    <location>
        <begin position="116"/>
        <end position="440"/>
    </location>
</feature>
<dbReference type="AlphaFoldDB" id="A0A9N9YZX2"/>
<dbReference type="Pfam" id="PF16653">
    <property type="entry name" value="Sacchrp_dh_C"/>
    <property type="match status" value="1"/>
</dbReference>
<proteinExistence type="predicted"/>
<dbReference type="Gene3D" id="3.40.50.720">
    <property type="entry name" value="NAD(P)-binding Rossmann-like Domain"/>
    <property type="match status" value="1"/>
</dbReference>
<dbReference type="OrthoDB" id="10059875at2759"/>
<keyword evidence="2" id="KW-0028">Amino-acid biosynthesis</keyword>
<dbReference type="GO" id="GO:0004753">
    <property type="term" value="F:saccharopine dehydrogenase activity"/>
    <property type="evidence" value="ECO:0007669"/>
    <property type="project" value="TreeGrafter"/>
</dbReference>
<dbReference type="SUPFAM" id="SSF55347">
    <property type="entry name" value="Glyceraldehyde-3-phosphate dehydrogenase-like, C-terminal domain"/>
    <property type="match status" value="1"/>
</dbReference>
<comment type="caution">
    <text evidence="5">The sequence shown here is derived from an EMBL/GenBank/DDBJ whole genome shotgun (WGS) entry which is preliminary data.</text>
</comment>
<organism evidence="5 6">
    <name type="scientific">Clonostachys solani</name>
    <dbReference type="NCBI Taxonomy" id="160281"/>
    <lineage>
        <taxon>Eukaryota</taxon>
        <taxon>Fungi</taxon>
        <taxon>Dikarya</taxon>
        <taxon>Ascomycota</taxon>
        <taxon>Pezizomycotina</taxon>
        <taxon>Sordariomycetes</taxon>
        <taxon>Hypocreomycetidae</taxon>
        <taxon>Hypocreales</taxon>
        <taxon>Bionectriaceae</taxon>
        <taxon>Clonostachys</taxon>
    </lineage>
</organism>
<accession>A0A9N9YZX2</accession>
<keyword evidence="2" id="KW-0457">Lysine biosynthesis</keyword>
<dbReference type="Gene3D" id="1.10.1870.10">
    <property type="entry name" value="Domain 3, Saccharopine reductase"/>
    <property type="match status" value="1"/>
</dbReference>
<dbReference type="InterPro" id="IPR005097">
    <property type="entry name" value="Sacchrp_dh_NADP-bd"/>
</dbReference>
<dbReference type="InterPro" id="IPR051168">
    <property type="entry name" value="AASS"/>
</dbReference>
<dbReference type="PANTHER" id="PTHR11133:SF22">
    <property type="entry name" value="ALPHA-AMINOADIPIC SEMIALDEHYDE SYNTHASE, MITOCHONDRIAL"/>
    <property type="match status" value="1"/>
</dbReference>
<dbReference type="InterPro" id="IPR036291">
    <property type="entry name" value="NAD(P)-bd_dom_sf"/>
</dbReference>
<evidence type="ECO:0008006" key="7">
    <source>
        <dbReference type="Google" id="ProtNLM"/>
    </source>
</evidence>
<evidence type="ECO:0000313" key="6">
    <source>
        <dbReference type="Proteomes" id="UP000775872"/>
    </source>
</evidence>
<protein>
    <recommendedName>
        <fullName evidence="7">Saccharopine dehydrogenase NADP binding domain-containing protein</fullName>
    </recommendedName>
</protein>
<evidence type="ECO:0000313" key="5">
    <source>
        <dbReference type="EMBL" id="CAH0046454.1"/>
    </source>
</evidence>
<dbReference type="SUPFAM" id="SSF51735">
    <property type="entry name" value="NAD(P)-binding Rossmann-fold domains"/>
    <property type="match status" value="1"/>
</dbReference>
<reference evidence="5" key="1">
    <citation type="submission" date="2021-10" db="EMBL/GenBank/DDBJ databases">
        <authorList>
            <person name="Piombo E."/>
        </authorList>
    </citation>
    <scope>NUCLEOTIDE SEQUENCE</scope>
</reference>
<sequence>MEEKRVLVLCRGMVAGPCIDYLLRYEGNRVTVVRLVRGRPRVTAIPLDVADPDLDCQIAAHNLVISLVPFMYHVDIVRSAIKGKTNVVISGHISPAVKSLEAEVKKAGIAVLYEIGVDSGIDQLYASRHVARIHAMGGKVCQLAVDSPFATSCTDHNVRIQKVQQNPCSPVSSKWNKFPWPSPASILSRGILTGSEPDEEELYICSDYFKDPIQQDSGTDGYAFLSYPKQHSEFFREAYAIRGAHTVSLGPRWFSENPAVVKALGKLGWLDTESKDWLKDGMTWAEIQQAVTGATSSAKEDLINRVKKLCSPLSGPKEMETVIYGLRWMGLFSHEVAMVKGNLLDTLSAQIDKRCNPVPGTFVLQHEFVVQWVDGSKDTVTFALQFEGQSTGYTALAKSVGIPCGIASQLVLGQYLPVCLQGIRAPYTQKQFASVRAMLEAEDIKLAVLLLAQSSTLSNVESSATTDEPGDSVRW</sequence>
<name>A0A9N9YZX2_9HYPO</name>
<evidence type="ECO:0000259" key="3">
    <source>
        <dbReference type="Pfam" id="PF03435"/>
    </source>
</evidence>
<dbReference type="GO" id="GO:0019878">
    <property type="term" value="P:lysine biosynthetic process via aminoadipic acid"/>
    <property type="evidence" value="ECO:0007669"/>
    <property type="project" value="TreeGrafter"/>
</dbReference>
<dbReference type="Proteomes" id="UP000775872">
    <property type="component" value="Unassembled WGS sequence"/>
</dbReference>
<keyword evidence="6" id="KW-1185">Reference proteome</keyword>
<keyword evidence="1" id="KW-0560">Oxidoreductase</keyword>
<evidence type="ECO:0000259" key="4">
    <source>
        <dbReference type="Pfam" id="PF16653"/>
    </source>
</evidence>